<evidence type="ECO:0000313" key="1">
    <source>
        <dbReference type="EMBL" id="KAF6031580.1"/>
    </source>
</evidence>
<keyword evidence="2" id="KW-1185">Reference proteome</keyword>
<name>A0A7J7JYU8_BUGNE</name>
<comment type="caution">
    <text evidence="1">The sequence shown here is derived from an EMBL/GenBank/DDBJ whole genome shotgun (WGS) entry which is preliminary data.</text>
</comment>
<sequence length="99" mass="10970">MHSNSSHSQPNTPALIHIQPASPTHLQTSVYHTITNSTTGVFQVPHASSTKTANTQTVTRNKDGLKLNIPVWLSISPKPNKEHLVYVFPENMSNTTYIH</sequence>
<dbReference type="Proteomes" id="UP000593567">
    <property type="component" value="Unassembled WGS sequence"/>
</dbReference>
<organism evidence="1 2">
    <name type="scientific">Bugula neritina</name>
    <name type="common">Brown bryozoan</name>
    <name type="synonym">Sertularia neritina</name>
    <dbReference type="NCBI Taxonomy" id="10212"/>
    <lineage>
        <taxon>Eukaryota</taxon>
        <taxon>Metazoa</taxon>
        <taxon>Spiralia</taxon>
        <taxon>Lophotrochozoa</taxon>
        <taxon>Bryozoa</taxon>
        <taxon>Gymnolaemata</taxon>
        <taxon>Cheilostomatida</taxon>
        <taxon>Flustrina</taxon>
        <taxon>Buguloidea</taxon>
        <taxon>Bugulidae</taxon>
        <taxon>Bugula</taxon>
    </lineage>
</organism>
<gene>
    <name evidence="1" type="ORF">EB796_010130</name>
</gene>
<dbReference type="AlphaFoldDB" id="A0A7J7JYU8"/>
<proteinExistence type="predicted"/>
<evidence type="ECO:0000313" key="2">
    <source>
        <dbReference type="Proteomes" id="UP000593567"/>
    </source>
</evidence>
<reference evidence="1" key="1">
    <citation type="submission" date="2020-06" db="EMBL/GenBank/DDBJ databases">
        <title>Draft genome of Bugula neritina, a colonial animal packing powerful symbionts and potential medicines.</title>
        <authorList>
            <person name="Rayko M."/>
        </authorList>
    </citation>
    <scope>NUCLEOTIDE SEQUENCE [LARGE SCALE GENOMIC DNA]</scope>
    <source>
        <strain evidence="1">Kwan_BN1</strain>
    </source>
</reference>
<protein>
    <submittedName>
        <fullName evidence="1">Uncharacterized protein</fullName>
    </submittedName>
</protein>
<accession>A0A7J7JYU8</accession>
<dbReference type="EMBL" id="VXIV02001588">
    <property type="protein sequence ID" value="KAF6031580.1"/>
    <property type="molecule type" value="Genomic_DNA"/>
</dbReference>